<comment type="caution">
    <text evidence="3">The sequence shown here is derived from an EMBL/GenBank/DDBJ whole genome shotgun (WGS) entry which is preliminary data.</text>
</comment>
<dbReference type="Pfam" id="PF13400">
    <property type="entry name" value="Tad"/>
    <property type="match status" value="1"/>
</dbReference>
<evidence type="ECO:0000313" key="4">
    <source>
        <dbReference type="Proteomes" id="UP001195963"/>
    </source>
</evidence>
<feature type="transmembrane region" description="Helical" evidence="1">
    <location>
        <begin position="21"/>
        <end position="41"/>
    </location>
</feature>
<proteinExistence type="predicted"/>
<keyword evidence="1" id="KW-0812">Transmembrane</keyword>
<feature type="domain" description="Putative Flp pilus-assembly TadG-like N-terminal" evidence="2">
    <location>
        <begin position="20"/>
        <end position="65"/>
    </location>
</feature>
<keyword evidence="1" id="KW-1133">Transmembrane helix</keyword>
<sequence length="431" mass="45764">MCLSIDKGSRKYLSLGRQTGAILVMFTIGLFSLLVVAALALDGGHLLLNKGRLQNAVDASALYAAKVVQDGGTLYEAREAATSILFQNLDFNENSELSVGIDQTSPDFNQAQITSNIFIEFSQWPDPFNPILDEGSEYVRVRVESVSLNNFLAQIVNFNKQVRASAVAGKSTDIACMNKVVPMMVCAVNDDSTDNFGLVPESLYVMKVGANQGSSIGPGNFQLLRLYDGSGASDIRRALAGEFNHGECVGPGDDVVTEPGGSVGPVVQGLNTRFGQYSGGGVSLDEFPRDFNSCEGDRVEVDSDGNIIPFSNPSKSEYTYDEYINGEDGASSHCNIGDVTTDDLIAATGRRELPVVIGLCDGLTNGSNTITALGTGCFFLSQTVSQQGNIAHVIGEFVTSCVNTGTASLDPSFVSNSSTIVLYRDPDSPDS</sequence>
<keyword evidence="1" id="KW-0472">Membrane</keyword>
<dbReference type="InterPro" id="IPR028087">
    <property type="entry name" value="Tad_N"/>
</dbReference>
<name>A0ABS7E4W2_9GAMM</name>
<evidence type="ECO:0000259" key="2">
    <source>
        <dbReference type="Pfam" id="PF13400"/>
    </source>
</evidence>
<protein>
    <submittedName>
        <fullName evidence="3">Tad domain-containing protein</fullName>
    </submittedName>
</protein>
<gene>
    <name evidence="3" type="ORF">K0625_13685</name>
</gene>
<organism evidence="3 4">
    <name type="scientific">Shewanella nanhaiensis</name>
    <dbReference type="NCBI Taxonomy" id="2864872"/>
    <lineage>
        <taxon>Bacteria</taxon>
        <taxon>Pseudomonadati</taxon>
        <taxon>Pseudomonadota</taxon>
        <taxon>Gammaproteobacteria</taxon>
        <taxon>Alteromonadales</taxon>
        <taxon>Shewanellaceae</taxon>
        <taxon>Shewanella</taxon>
    </lineage>
</organism>
<dbReference type="Proteomes" id="UP001195963">
    <property type="component" value="Unassembled WGS sequence"/>
</dbReference>
<evidence type="ECO:0000313" key="3">
    <source>
        <dbReference type="EMBL" id="MBW8184721.1"/>
    </source>
</evidence>
<evidence type="ECO:0000256" key="1">
    <source>
        <dbReference type="SAM" id="Phobius"/>
    </source>
</evidence>
<dbReference type="EMBL" id="JAHZST010000009">
    <property type="protein sequence ID" value="MBW8184721.1"/>
    <property type="molecule type" value="Genomic_DNA"/>
</dbReference>
<reference evidence="3 4" key="1">
    <citation type="submission" date="2021-07" db="EMBL/GenBank/DDBJ databases">
        <title>Shewanella sp. nov, isolated from SCS.</title>
        <authorList>
            <person name="Cao W.R."/>
        </authorList>
    </citation>
    <scope>NUCLEOTIDE SEQUENCE [LARGE SCALE GENOMIC DNA]</scope>
    <source>
        <strain evidence="3 4">NR704-98</strain>
    </source>
</reference>
<accession>A0ABS7E4W2</accession>
<dbReference type="RefSeq" id="WP_220110206.1">
    <property type="nucleotide sequence ID" value="NZ_JAHZST010000009.1"/>
</dbReference>
<keyword evidence="4" id="KW-1185">Reference proteome</keyword>